<accession>A0A2U3MYP4</accession>
<dbReference type="Proteomes" id="UP000245974">
    <property type="component" value="Unassembled WGS sequence"/>
</dbReference>
<feature type="chain" id="PRO_5015594259" description="Lipoprotein" evidence="1">
    <location>
        <begin position="28"/>
        <end position="229"/>
    </location>
</feature>
<sequence>MEKVRYLSKSIMKYNVFMLFVASMLLATSGCSTSSLYQIVTGDAPEDSNQAEPLRKLNPNPQHAYKIRVILKNQSVDFQEVKGVAQFNVVNNQCGKIQPLSGVPPRITSNEPFKMTKISEGEYVGTMYSDMLLDGDYYKKGVCKWKLTEVRVVFSNTVDGKRTGFLADLDGESVQNQGGSTKYYWNGYNLRSLRSPQFTDFGMKDLNEVPEGRKHEFFTISINSKMINK</sequence>
<dbReference type="InParanoid" id="A0A2U3MYP4"/>
<proteinExistence type="predicted"/>
<dbReference type="OrthoDB" id="6853546at2"/>
<evidence type="ECO:0000313" key="2">
    <source>
        <dbReference type="EMBL" id="SPL70540.1"/>
    </source>
</evidence>
<keyword evidence="3" id="KW-1185">Reference proteome</keyword>
<gene>
    <name evidence="2" type="ORF">KPC_1718</name>
</gene>
<dbReference type="AlphaFoldDB" id="A0A2U3MYP4"/>
<name>A0A2U3MYP4_9GAMM</name>
<protein>
    <recommendedName>
        <fullName evidence="4">Lipoprotein</fullName>
    </recommendedName>
</protein>
<evidence type="ECO:0000256" key="1">
    <source>
        <dbReference type="SAM" id="SignalP"/>
    </source>
</evidence>
<organism evidence="2 3">
    <name type="scientific">Acinetobacter stercoris</name>
    <dbReference type="NCBI Taxonomy" id="2126983"/>
    <lineage>
        <taxon>Bacteria</taxon>
        <taxon>Pseudomonadati</taxon>
        <taxon>Pseudomonadota</taxon>
        <taxon>Gammaproteobacteria</taxon>
        <taxon>Moraxellales</taxon>
        <taxon>Moraxellaceae</taxon>
        <taxon>Acinetobacter</taxon>
    </lineage>
</organism>
<dbReference type="RefSeq" id="WP_146196635.1">
    <property type="nucleotide sequence ID" value="NZ_OOGT01000065.1"/>
</dbReference>
<evidence type="ECO:0000313" key="3">
    <source>
        <dbReference type="Proteomes" id="UP000245974"/>
    </source>
</evidence>
<dbReference type="EMBL" id="OOGT01000065">
    <property type="protein sequence ID" value="SPL70540.1"/>
    <property type="molecule type" value="Genomic_DNA"/>
</dbReference>
<dbReference type="PROSITE" id="PS51257">
    <property type="entry name" value="PROKAR_LIPOPROTEIN"/>
    <property type="match status" value="1"/>
</dbReference>
<evidence type="ECO:0008006" key="4">
    <source>
        <dbReference type="Google" id="ProtNLM"/>
    </source>
</evidence>
<reference evidence="3" key="1">
    <citation type="submission" date="2018-03" db="EMBL/GenBank/DDBJ databases">
        <authorList>
            <person name="Blom J."/>
        </authorList>
    </citation>
    <scope>NUCLEOTIDE SEQUENCE [LARGE SCALE GENOMIC DNA]</scope>
    <source>
        <strain evidence="3">KPC-SM-21</strain>
    </source>
</reference>
<feature type="signal peptide" evidence="1">
    <location>
        <begin position="1"/>
        <end position="27"/>
    </location>
</feature>
<keyword evidence="1" id="KW-0732">Signal</keyword>